<name>A0A937RQ61_9ACTN</name>
<dbReference type="InterPro" id="IPR011051">
    <property type="entry name" value="RmlC_Cupin_sf"/>
</dbReference>
<dbReference type="Pfam" id="PF07883">
    <property type="entry name" value="Cupin_2"/>
    <property type="match status" value="1"/>
</dbReference>
<dbReference type="InterPro" id="IPR052535">
    <property type="entry name" value="Bacilysin_H2HPP_isomerase"/>
</dbReference>
<feature type="domain" description="Cupin type-2" evidence="1">
    <location>
        <begin position="40"/>
        <end position="108"/>
    </location>
</feature>
<comment type="caution">
    <text evidence="2">The sequence shown here is derived from an EMBL/GenBank/DDBJ whole genome shotgun (WGS) entry which is preliminary data.</text>
</comment>
<dbReference type="PIRSF" id="PIRSF037087">
    <property type="entry name" value="UCP037087"/>
    <property type="match status" value="1"/>
</dbReference>
<dbReference type="PANTHER" id="PTHR40112:SF1">
    <property type="entry name" value="H2HPP ISOMERASE"/>
    <property type="match status" value="1"/>
</dbReference>
<evidence type="ECO:0000313" key="3">
    <source>
        <dbReference type="Proteomes" id="UP000604475"/>
    </source>
</evidence>
<proteinExistence type="predicted"/>
<accession>A0A937RQ61</accession>
<protein>
    <submittedName>
        <fullName evidence="2">Cupin domain-containing protein</fullName>
    </submittedName>
</protein>
<reference evidence="2" key="1">
    <citation type="submission" date="2020-12" db="EMBL/GenBank/DDBJ databases">
        <title>Genomic characterization of non-nitrogen-fixing Frankia strains.</title>
        <authorList>
            <person name="Carlos-Shanley C."/>
            <person name="Guerra T."/>
            <person name="Hahn D."/>
        </authorList>
    </citation>
    <scope>NUCLEOTIDE SEQUENCE</scope>
    <source>
        <strain evidence="2">CN6</strain>
    </source>
</reference>
<organism evidence="2 3">
    <name type="scientific">Frankia nepalensis</name>
    <dbReference type="NCBI Taxonomy" id="1836974"/>
    <lineage>
        <taxon>Bacteria</taxon>
        <taxon>Bacillati</taxon>
        <taxon>Actinomycetota</taxon>
        <taxon>Actinomycetes</taxon>
        <taxon>Frankiales</taxon>
        <taxon>Frankiaceae</taxon>
        <taxon>Frankia</taxon>
    </lineage>
</organism>
<keyword evidence="3" id="KW-1185">Reference proteome</keyword>
<gene>
    <name evidence="2" type="ORF">I7412_30210</name>
</gene>
<dbReference type="Proteomes" id="UP000604475">
    <property type="component" value="Unassembled WGS sequence"/>
</dbReference>
<dbReference type="PANTHER" id="PTHR40112">
    <property type="entry name" value="H2HPP ISOMERASE"/>
    <property type="match status" value="1"/>
</dbReference>
<dbReference type="InterPro" id="IPR017102">
    <property type="entry name" value="UCP037087"/>
</dbReference>
<dbReference type="Gene3D" id="2.60.120.10">
    <property type="entry name" value="Jelly Rolls"/>
    <property type="match status" value="1"/>
</dbReference>
<dbReference type="EMBL" id="JAEACQ010000268">
    <property type="protein sequence ID" value="MBL7631359.1"/>
    <property type="molecule type" value="Genomic_DNA"/>
</dbReference>
<evidence type="ECO:0000313" key="2">
    <source>
        <dbReference type="EMBL" id="MBL7631359.1"/>
    </source>
</evidence>
<dbReference type="InterPro" id="IPR014710">
    <property type="entry name" value="RmlC-like_jellyroll"/>
</dbReference>
<dbReference type="RefSeq" id="WP_203005362.1">
    <property type="nucleotide sequence ID" value="NZ_JADWYU010000144.1"/>
</dbReference>
<sequence>MALECKVFRDVSTFETRGGLPYRVGITSETAGSTGISMHEVTIPPGGRARAHRHGGHESVLYVVSGEAEMWWGERLENCMKVGPGDLIYVPPGCPHVSVNRSATAAIVGVVARTEPTADETVVLMPELDSLVP</sequence>
<dbReference type="InterPro" id="IPR013096">
    <property type="entry name" value="Cupin_2"/>
</dbReference>
<evidence type="ECO:0000259" key="1">
    <source>
        <dbReference type="Pfam" id="PF07883"/>
    </source>
</evidence>
<dbReference type="SUPFAM" id="SSF51182">
    <property type="entry name" value="RmlC-like cupins"/>
    <property type="match status" value="1"/>
</dbReference>
<dbReference type="AlphaFoldDB" id="A0A937RQ61"/>
<dbReference type="CDD" id="cd02210">
    <property type="entry name" value="cupin_BLR2406-like"/>
    <property type="match status" value="1"/>
</dbReference>